<dbReference type="AlphaFoldDB" id="A0A1G8KM14"/>
<feature type="transmembrane region" description="Helical" evidence="1">
    <location>
        <begin position="88"/>
        <end position="109"/>
    </location>
</feature>
<keyword evidence="1" id="KW-1133">Transmembrane helix</keyword>
<proteinExistence type="predicted"/>
<feature type="transmembrane region" description="Helical" evidence="1">
    <location>
        <begin position="12"/>
        <end position="33"/>
    </location>
</feature>
<evidence type="ECO:0008006" key="4">
    <source>
        <dbReference type="Google" id="ProtNLM"/>
    </source>
</evidence>
<accession>A0A1G8KM14</accession>
<evidence type="ECO:0000313" key="2">
    <source>
        <dbReference type="EMBL" id="SDI44477.1"/>
    </source>
</evidence>
<evidence type="ECO:0000256" key="1">
    <source>
        <dbReference type="SAM" id="Phobius"/>
    </source>
</evidence>
<feature type="transmembrane region" description="Helical" evidence="1">
    <location>
        <begin position="155"/>
        <end position="173"/>
    </location>
</feature>
<dbReference type="PANTHER" id="PTHR33802:SF1">
    <property type="entry name" value="XK-RELATED PROTEIN"/>
    <property type="match status" value="1"/>
</dbReference>
<keyword evidence="1" id="KW-0472">Membrane</keyword>
<protein>
    <recommendedName>
        <fullName evidence="4">Lantibiotic ABC transporter permease</fullName>
    </recommendedName>
</protein>
<feature type="transmembrane region" description="Helical" evidence="1">
    <location>
        <begin position="209"/>
        <end position="227"/>
    </location>
</feature>
<feature type="transmembrane region" description="Helical" evidence="1">
    <location>
        <begin position="185"/>
        <end position="204"/>
    </location>
</feature>
<dbReference type="Proteomes" id="UP000183255">
    <property type="component" value="Unassembled WGS sequence"/>
</dbReference>
<dbReference type="EMBL" id="FNDZ01000002">
    <property type="protein sequence ID" value="SDI44477.1"/>
    <property type="molecule type" value="Genomic_DNA"/>
</dbReference>
<feature type="transmembrane region" description="Helical" evidence="1">
    <location>
        <begin position="53"/>
        <end position="76"/>
    </location>
</feature>
<evidence type="ECO:0000313" key="3">
    <source>
        <dbReference type="Proteomes" id="UP000183255"/>
    </source>
</evidence>
<name>A0A1G8KM14_9CLOT</name>
<feature type="transmembrane region" description="Helical" evidence="1">
    <location>
        <begin position="239"/>
        <end position="259"/>
    </location>
</feature>
<reference evidence="2 3" key="1">
    <citation type="submission" date="2016-10" db="EMBL/GenBank/DDBJ databases">
        <authorList>
            <person name="de Groot N.N."/>
        </authorList>
    </citation>
    <scope>NUCLEOTIDE SEQUENCE [LARGE SCALE GENOMIC DNA]</scope>
    <source>
        <strain evidence="2 3">CGMCC 1.5058</strain>
    </source>
</reference>
<gene>
    <name evidence="2" type="ORF">SAMN05421804_102362</name>
</gene>
<feature type="transmembrane region" description="Helical" evidence="1">
    <location>
        <begin position="115"/>
        <end position="134"/>
    </location>
</feature>
<sequence>MNEKTPNFSLRIIVTATYLLMILMNALANILPINGKGTGEISDSYPNLFAPDGTTFAIWGVIYLLLGFYVLYQLGVFKGGARAGNSRLLSRISIIFSISSVVNSLWILTWHYEEITFSLLLMLILLLCLIYINLQTKSAVLSLREKFFVRLPFSVYFGWITVATIANVTTLLVDVSWNGFGVSENLWTVLILFTGTVIGILTLFSQRDMAYGAVLIWAYGGILYKHLKPEGFDKAYPMILFTAGVSIFLLVMAEGYVFFSQKRTKK</sequence>
<dbReference type="RefSeq" id="WP_031577905.1">
    <property type="nucleotide sequence ID" value="NZ_FNDZ01000002.1"/>
</dbReference>
<organism evidence="2 3">
    <name type="scientific">Proteiniclasticum ruminis</name>
    <dbReference type="NCBI Taxonomy" id="398199"/>
    <lineage>
        <taxon>Bacteria</taxon>
        <taxon>Bacillati</taxon>
        <taxon>Bacillota</taxon>
        <taxon>Clostridia</taxon>
        <taxon>Eubacteriales</taxon>
        <taxon>Clostridiaceae</taxon>
        <taxon>Proteiniclasticum</taxon>
    </lineage>
</organism>
<dbReference type="PANTHER" id="PTHR33802">
    <property type="entry name" value="SI:CH211-161H7.5-RELATED"/>
    <property type="match status" value="1"/>
</dbReference>
<keyword evidence="1" id="KW-0812">Transmembrane</keyword>